<evidence type="ECO:0000256" key="1">
    <source>
        <dbReference type="SAM" id="MobiDB-lite"/>
    </source>
</evidence>
<proteinExistence type="predicted"/>
<feature type="region of interest" description="Disordered" evidence="1">
    <location>
        <begin position="189"/>
        <end position="216"/>
    </location>
</feature>
<evidence type="ECO:0000313" key="2">
    <source>
        <dbReference type="EMBL" id="KAJ1172244.1"/>
    </source>
</evidence>
<dbReference type="EMBL" id="JANPWB010000007">
    <property type="protein sequence ID" value="KAJ1172244.1"/>
    <property type="molecule type" value="Genomic_DNA"/>
</dbReference>
<dbReference type="Proteomes" id="UP001066276">
    <property type="component" value="Chromosome 4_1"/>
</dbReference>
<dbReference type="AlphaFoldDB" id="A0AAV7T7D8"/>
<accession>A0AAV7T7D8</accession>
<keyword evidence="3" id="KW-1185">Reference proteome</keyword>
<comment type="caution">
    <text evidence="2">The sequence shown here is derived from an EMBL/GenBank/DDBJ whole genome shotgun (WGS) entry which is preliminary data.</text>
</comment>
<gene>
    <name evidence="2" type="ORF">NDU88_004092</name>
</gene>
<name>A0AAV7T7D8_PLEWA</name>
<organism evidence="2 3">
    <name type="scientific">Pleurodeles waltl</name>
    <name type="common">Iberian ribbed newt</name>
    <dbReference type="NCBI Taxonomy" id="8319"/>
    <lineage>
        <taxon>Eukaryota</taxon>
        <taxon>Metazoa</taxon>
        <taxon>Chordata</taxon>
        <taxon>Craniata</taxon>
        <taxon>Vertebrata</taxon>
        <taxon>Euteleostomi</taxon>
        <taxon>Amphibia</taxon>
        <taxon>Batrachia</taxon>
        <taxon>Caudata</taxon>
        <taxon>Salamandroidea</taxon>
        <taxon>Salamandridae</taxon>
        <taxon>Pleurodelinae</taxon>
        <taxon>Pleurodeles</taxon>
    </lineage>
</organism>
<feature type="region of interest" description="Disordered" evidence="1">
    <location>
        <begin position="83"/>
        <end position="103"/>
    </location>
</feature>
<reference evidence="2" key="1">
    <citation type="journal article" date="2022" name="bioRxiv">
        <title>Sequencing and chromosome-scale assembly of the giantPleurodeles waltlgenome.</title>
        <authorList>
            <person name="Brown T."/>
            <person name="Elewa A."/>
            <person name="Iarovenko S."/>
            <person name="Subramanian E."/>
            <person name="Araus A.J."/>
            <person name="Petzold A."/>
            <person name="Susuki M."/>
            <person name="Suzuki K.-i.T."/>
            <person name="Hayashi T."/>
            <person name="Toyoda A."/>
            <person name="Oliveira C."/>
            <person name="Osipova E."/>
            <person name="Leigh N.D."/>
            <person name="Simon A."/>
            <person name="Yun M.H."/>
        </authorList>
    </citation>
    <scope>NUCLEOTIDE SEQUENCE</scope>
    <source>
        <strain evidence="2">20211129_DDA</strain>
        <tissue evidence="2">Liver</tissue>
    </source>
</reference>
<protein>
    <submittedName>
        <fullName evidence="2">Uncharacterized protein</fullName>
    </submittedName>
</protein>
<evidence type="ECO:0000313" key="3">
    <source>
        <dbReference type="Proteomes" id="UP001066276"/>
    </source>
</evidence>
<sequence>MKSIFSLSQIPVVTIDRIPKVDQPLPQHLKVACTSAESRPRRSVPVFSSGITPPVCSLTSIDSVAIGFAPQIVNHLVVSPFKQSRGPQKMHRPSPAGQDPGQNMKEDLLQQLEVFRKELMEETTAPREPPPGRLLKARMKPLHPVKIQGPTVGDCRGMLPERLHNRPIQEGLSQLHSQMTRNSSLAHRFPRTPESMHHNSLSSLMEEEPREAAPIR</sequence>